<dbReference type="SUPFAM" id="SSF51055">
    <property type="entry name" value="Carbohydrate binding domain"/>
    <property type="match status" value="1"/>
</dbReference>
<evidence type="ECO:0000313" key="5">
    <source>
        <dbReference type="Proteomes" id="UP000220691"/>
    </source>
</evidence>
<dbReference type="CDD" id="cd12215">
    <property type="entry name" value="ChiC_BD"/>
    <property type="match status" value="1"/>
</dbReference>
<dbReference type="GO" id="GO:0000272">
    <property type="term" value="P:polysaccharide catabolic process"/>
    <property type="evidence" value="ECO:0007669"/>
    <property type="project" value="UniProtKB-KW"/>
</dbReference>
<accession>A0A9X6U669</accession>
<gene>
    <name evidence="4" type="ORF">CN553_28760</name>
</gene>
<dbReference type="GO" id="GO:0004553">
    <property type="term" value="F:hydrolase activity, hydrolyzing O-glycosyl compounds"/>
    <property type="evidence" value="ECO:0007669"/>
    <property type="project" value="InterPro"/>
</dbReference>
<comment type="caution">
    <text evidence="4">The sequence shown here is derived from an EMBL/GenBank/DDBJ whole genome shotgun (WGS) entry which is preliminary data.</text>
</comment>
<protein>
    <recommendedName>
        <fullName evidence="3">Chitin-binding type-3 domain-containing protein</fullName>
    </recommendedName>
</protein>
<evidence type="ECO:0000256" key="1">
    <source>
        <dbReference type="ARBA" id="ARBA00022801"/>
    </source>
</evidence>
<dbReference type="InterPro" id="IPR003610">
    <property type="entry name" value="CBM5/12"/>
</dbReference>
<dbReference type="InterPro" id="IPR036573">
    <property type="entry name" value="CBM_sf_5/12"/>
</dbReference>
<dbReference type="Proteomes" id="UP000220691">
    <property type="component" value="Unassembled WGS sequence"/>
</dbReference>
<keyword evidence="1" id="KW-0378">Hydrolase</keyword>
<evidence type="ECO:0000259" key="3">
    <source>
        <dbReference type="SMART" id="SM00495"/>
    </source>
</evidence>
<sequence>MKNKKQQWIKGIMLATVLGLGWGVAGDISHAAGTESSQIQGIAAWNEESEYGKGDKVVYNETEYELMWGNVKLQDKKDENGKVSLSPDNHIQWKTIGGKLPEWNADRGYLEGHKVSYNGTEYQATKLITGGTKPADEKGNPATGWKELAAKLFMHEGQLYKVMYSNTADDSTSYWKLKNDNGKAKWVLVNLDNQELYDILAEKEGKGVIASQAKNEPVSTLFMHGNKLYKTKNSNGSKFYLELALGKNSVAWTVVDPKNKAENDILAGEEKEGVIFQTGM</sequence>
<dbReference type="RefSeq" id="WP_098127786.1">
    <property type="nucleotide sequence ID" value="NZ_NUAN01000245.1"/>
</dbReference>
<dbReference type="GO" id="GO:0005576">
    <property type="term" value="C:extracellular region"/>
    <property type="evidence" value="ECO:0007669"/>
    <property type="project" value="InterPro"/>
</dbReference>
<reference evidence="4 5" key="1">
    <citation type="submission" date="2017-09" db="EMBL/GenBank/DDBJ databases">
        <title>Large-scale bioinformatics analysis of Bacillus genomes uncovers conserved roles of natural products in bacterial physiology.</title>
        <authorList>
            <consortium name="Agbiome Team Llc"/>
            <person name="Bleich R.M."/>
            <person name="Kirk G.J."/>
            <person name="Santa Maria K.C."/>
            <person name="Allen S.E."/>
            <person name="Farag S."/>
            <person name="Shank E.A."/>
            <person name="Bowers A."/>
        </authorList>
    </citation>
    <scope>NUCLEOTIDE SEQUENCE [LARGE SCALE GENOMIC DNA]</scope>
    <source>
        <strain evidence="4 5">AFS027647</strain>
    </source>
</reference>
<feature type="domain" description="Chitin-binding type-3" evidence="3">
    <location>
        <begin position="100"/>
        <end position="148"/>
    </location>
</feature>
<dbReference type="SMART" id="SM00495">
    <property type="entry name" value="ChtBD3"/>
    <property type="match status" value="1"/>
</dbReference>
<evidence type="ECO:0000313" key="4">
    <source>
        <dbReference type="EMBL" id="PEN82387.1"/>
    </source>
</evidence>
<name>A0A9X6U669_BACCE</name>
<dbReference type="AlphaFoldDB" id="A0A9X6U669"/>
<dbReference type="EMBL" id="NUAN01000245">
    <property type="protein sequence ID" value="PEN82387.1"/>
    <property type="molecule type" value="Genomic_DNA"/>
</dbReference>
<organism evidence="4 5">
    <name type="scientific">Bacillus cereus</name>
    <dbReference type="NCBI Taxonomy" id="1396"/>
    <lineage>
        <taxon>Bacteria</taxon>
        <taxon>Bacillati</taxon>
        <taxon>Bacillota</taxon>
        <taxon>Bacilli</taxon>
        <taxon>Bacillales</taxon>
        <taxon>Bacillaceae</taxon>
        <taxon>Bacillus</taxon>
        <taxon>Bacillus cereus group</taxon>
    </lineage>
</organism>
<dbReference type="GO" id="GO:0030246">
    <property type="term" value="F:carbohydrate binding"/>
    <property type="evidence" value="ECO:0007669"/>
    <property type="project" value="InterPro"/>
</dbReference>
<evidence type="ECO:0000256" key="2">
    <source>
        <dbReference type="ARBA" id="ARBA00023326"/>
    </source>
</evidence>
<keyword evidence="2" id="KW-0624">Polysaccharide degradation</keyword>
<keyword evidence="2" id="KW-0119">Carbohydrate metabolism</keyword>
<proteinExistence type="predicted"/>
<dbReference type="Gene3D" id="2.10.10.20">
    <property type="entry name" value="Carbohydrate-binding module superfamily 5/12"/>
    <property type="match status" value="2"/>
</dbReference>